<dbReference type="Proteomes" id="UP001174888">
    <property type="component" value="Unassembled WGS sequence"/>
</dbReference>
<reference evidence="9" key="1">
    <citation type="submission" date="2023-07" db="EMBL/GenBank/DDBJ databases">
        <title>Complete genome sequence of Ligilactobacillus salivarius SRCM217594 isolated from Gallus gallus domesticus feces.</title>
        <authorList>
            <person name="Yang H.-G."/>
            <person name="Ryu M.-S."/>
            <person name="Ha G.-S."/>
            <person name="Yang H.-J."/>
            <person name="Jeong D.-Y."/>
        </authorList>
    </citation>
    <scope>NUCLEOTIDE SEQUENCE</scope>
    <source>
        <strain evidence="9">SRCM217594</strain>
    </source>
</reference>
<name>A0AAW7NB02_9LACO</name>
<evidence type="ECO:0000256" key="1">
    <source>
        <dbReference type="ARBA" id="ARBA00001947"/>
    </source>
</evidence>
<dbReference type="CDD" id="cd08236">
    <property type="entry name" value="sugar_DH"/>
    <property type="match status" value="1"/>
</dbReference>
<dbReference type="Gene3D" id="3.40.50.720">
    <property type="entry name" value="NAD(P)-binding Rossmann-like Domain"/>
    <property type="match status" value="1"/>
</dbReference>
<dbReference type="InterPro" id="IPR013154">
    <property type="entry name" value="ADH-like_N"/>
</dbReference>
<dbReference type="InterPro" id="IPR011032">
    <property type="entry name" value="GroES-like_sf"/>
</dbReference>
<evidence type="ECO:0000313" key="9">
    <source>
        <dbReference type="EMBL" id="MDN4834331.1"/>
    </source>
</evidence>
<keyword evidence="6" id="KW-0520">NAD</keyword>
<dbReference type="InterPro" id="IPR050129">
    <property type="entry name" value="Zn_alcohol_dh"/>
</dbReference>
<protein>
    <submittedName>
        <fullName evidence="9">Galactitol-1-phosphate 5-dehydrogenase</fullName>
    </submittedName>
</protein>
<dbReference type="InterPro" id="IPR036291">
    <property type="entry name" value="NAD(P)-bd_dom_sf"/>
</dbReference>
<dbReference type="GO" id="GO:0008270">
    <property type="term" value="F:zinc ion binding"/>
    <property type="evidence" value="ECO:0007669"/>
    <property type="project" value="InterPro"/>
</dbReference>
<keyword evidence="5" id="KW-0560">Oxidoreductase</keyword>
<dbReference type="GO" id="GO:0016491">
    <property type="term" value="F:oxidoreductase activity"/>
    <property type="evidence" value="ECO:0007669"/>
    <property type="project" value="UniProtKB-KW"/>
</dbReference>
<dbReference type="InterPro" id="IPR013149">
    <property type="entry name" value="ADH-like_C"/>
</dbReference>
<dbReference type="Pfam" id="PF08240">
    <property type="entry name" value="ADH_N"/>
    <property type="match status" value="1"/>
</dbReference>
<proteinExistence type="inferred from homology"/>
<organism evidence="9 10">
    <name type="scientific">Ligilactobacillus salivarius</name>
    <dbReference type="NCBI Taxonomy" id="1624"/>
    <lineage>
        <taxon>Bacteria</taxon>
        <taxon>Bacillati</taxon>
        <taxon>Bacillota</taxon>
        <taxon>Bacilli</taxon>
        <taxon>Lactobacillales</taxon>
        <taxon>Lactobacillaceae</taxon>
        <taxon>Ligilactobacillus</taxon>
    </lineage>
</organism>
<gene>
    <name evidence="9" type="ORF">QYC35_09065</name>
</gene>
<dbReference type="AlphaFoldDB" id="A0AAW7NB02"/>
<dbReference type="PROSITE" id="PS00059">
    <property type="entry name" value="ADH_ZINC"/>
    <property type="match status" value="1"/>
</dbReference>
<feature type="domain" description="Enoyl reductase (ER)" evidence="8">
    <location>
        <begin position="13"/>
        <end position="320"/>
    </location>
</feature>
<evidence type="ECO:0000256" key="6">
    <source>
        <dbReference type="ARBA" id="ARBA00023027"/>
    </source>
</evidence>
<evidence type="ECO:0000256" key="2">
    <source>
        <dbReference type="ARBA" id="ARBA00008072"/>
    </source>
</evidence>
<dbReference type="SMART" id="SM00829">
    <property type="entry name" value="PKS_ER"/>
    <property type="match status" value="1"/>
</dbReference>
<comment type="similarity">
    <text evidence="2 7">Belongs to the zinc-containing alcohol dehydrogenase family.</text>
</comment>
<evidence type="ECO:0000259" key="8">
    <source>
        <dbReference type="SMART" id="SM00829"/>
    </source>
</evidence>
<dbReference type="EMBL" id="JAUIQT010000002">
    <property type="protein sequence ID" value="MDN4834331.1"/>
    <property type="molecule type" value="Genomic_DNA"/>
</dbReference>
<accession>A0AAW7NB02</accession>
<dbReference type="InterPro" id="IPR020843">
    <property type="entry name" value="ER"/>
</dbReference>
<evidence type="ECO:0000256" key="4">
    <source>
        <dbReference type="ARBA" id="ARBA00022833"/>
    </source>
</evidence>
<comment type="cofactor">
    <cofactor evidence="1 7">
        <name>Zn(2+)</name>
        <dbReference type="ChEBI" id="CHEBI:29105"/>
    </cofactor>
</comment>
<keyword evidence="3 7" id="KW-0479">Metal-binding</keyword>
<keyword evidence="4 7" id="KW-0862">Zinc</keyword>
<dbReference type="SUPFAM" id="SSF51735">
    <property type="entry name" value="NAD(P)-binding Rossmann-fold domains"/>
    <property type="match status" value="1"/>
</dbReference>
<sequence length="353" mass="38559">MEKMNAAVLHKAGDIRYEKVNIPEIDDDDVLIKVAYCGVCGSDLPRTQKENGARMYPLIIGHEFSGIVEKIGKNVSNIKLGQKVAVAPLVPNWDNLLSKEGYYGISDDAYIIGTGSNGAMAEYVKVPKENVIALAGNIDLLDAAGLEPAAIGFHACRRADIKVGDTVMVLGCGSIGQFTIQCAKIFGAKKVIAVDIFDEKLDLAEELGADITINSKKEDIFKRVMEETDGFGPQVILETAGSHFTQTQSIQLVKKHGTVVLVGLSHAPLSLDATTLERILRAEITLKGSWNSYTAPFPGRDWEGVLHFMENGQIKFKKMISHEITLEELNNYLHGMSTKDIPFNKVVVKVEGE</sequence>
<dbReference type="RefSeq" id="WP_301207600.1">
    <property type="nucleotide sequence ID" value="NZ_JAUIQT010000002.1"/>
</dbReference>
<dbReference type="Gene3D" id="3.90.180.10">
    <property type="entry name" value="Medium-chain alcohol dehydrogenases, catalytic domain"/>
    <property type="match status" value="1"/>
</dbReference>
<dbReference type="Pfam" id="PF00107">
    <property type="entry name" value="ADH_zinc_N"/>
    <property type="match status" value="1"/>
</dbReference>
<evidence type="ECO:0000256" key="5">
    <source>
        <dbReference type="ARBA" id="ARBA00023002"/>
    </source>
</evidence>
<evidence type="ECO:0000313" key="10">
    <source>
        <dbReference type="Proteomes" id="UP001174888"/>
    </source>
</evidence>
<dbReference type="PANTHER" id="PTHR43401:SF2">
    <property type="entry name" value="L-THREONINE 3-DEHYDROGENASE"/>
    <property type="match status" value="1"/>
</dbReference>
<dbReference type="InterPro" id="IPR002328">
    <property type="entry name" value="ADH_Zn_CS"/>
</dbReference>
<dbReference type="FunFam" id="3.40.50.720:FF:000068">
    <property type="entry name" value="Sorbitol dehydrogenase"/>
    <property type="match status" value="1"/>
</dbReference>
<comment type="caution">
    <text evidence="9">The sequence shown here is derived from an EMBL/GenBank/DDBJ whole genome shotgun (WGS) entry which is preliminary data.</text>
</comment>
<dbReference type="SUPFAM" id="SSF50129">
    <property type="entry name" value="GroES-like"/>
    <property type="match status" value="1"/>
</dbReference>
<dbReference type="PANTHER" id="PTHR43401">
    <property type="entry name" value="L-THREONINE 3-DEHYDROGENASE"/>
    <property type="match status" value="1"/>
</dbReference>
<evidence type="ECO:0000256" key="3">
    <source>
        <dbReference type="ARBA" id="ARBA00022723"/>
    </source>
</evidence>
<evidence type="ECO:0000256" key="7">
    <source>
        <dbReference type="RuleBase" id="RU361277"/>
    </source>
</evidence>